<dbReference type="EMBL" id="OV725077">
    <property type="protein sequence ID" value="CAH1389796.1"/>
    <property type="molecule type" value="Genomic_DNA"/>
</dbReference>
<gene>
    <name evidence="3" type="ORF">NEZAVI_LOCUS1115</name>
</gene>
<dbReference type="AlphaFoldDB" id="A0A9P0E9F3"/>
<dbReference type="Pfam" id="PF01556">
    <property type="entry name" value="DnaJ_C"/>
    <property type="match status" value="1"/>
</dbReference>
<reference evidence="3" key="1">
    <citation type="submission" date="2022-01" db="EMBL/GenBank/DDBJ databases">
        <authorList>
            <person name="King R."/>
        </authorList>
    </citation>
    <scope>NUCLEOTIDE SEQUENCE</scope>
</reference>
<dbReference type="InterPro" id="IPR008971">
    <property type="entry name" value="HSP40/DnaJ_pept-bd"/>
</dbReference>
<proteinExistence type="predicted"/>
<dbReference type="PROSITE" id="PS00636">
    <property type="entry name" value="DNAJ_1"/>
    <property type="match status" value="1"/>
</dbReference>
<dbReference type="CDD" id="cd06257">
    <property type="entry name" value="DnaJ"/>
    <property type="match status" value="1"/>
</dbReference>
<evidence type="ECO:0000256" key="1">
    <source>
        <dbReference type="ARBA" id="ARBA00023186"/>
    </source>
</evidence>
<evidence type="ECO:0000313" key="3">
    <source>
        <dbReference type="EMBL" id="CAH1389796.1"/>
    </source>
</evidence>
<dbReference type="Pfam" id="PF00226">
    <property type="entry name" value="DnaJ"/>
    <property type="match status" value="1"/>
</dbReference>
<dbReference type="CDD" id="cd10747">
    <property type="entry name" value="DnaJ_C"/>
    <property type="match status" value="1"/>
</dbReference>
<dbReference type="GO" id="GO:0005829">
    <property type="term" value="C:cytosol"/>
    <property type="evidence" value="ECO:0007669"/>
    <property type="project" value="TreeGrafter"/>
</dbReference>
<dbReference type="GO" id="GO:0051082">
    <property type="term" value="F:unfolded protein binding"/>
    <property type="evidence" value="ECO:0007669"/>
    <property type="project" value="InterPro"/>
</dbReference>
<dbReference type="SUPFAM" id="SSF49493">
    <property type="entry name" value="HSP40/DnaJ peptide-binding domain"/>
    <property type="match status" value="1"/>
</dbReference>
<evidence type="ECO:0000259" key="2">
    <source>
        <dbReference type="PROSITE" id="PS50076"/>
    </source>
</evidence>
<dbReference type="OrthoDB" id="550424at2759"/>
<accession>A0A9P0E9F3</accession>
<organism evidence="3 4">
    <name type="scientific">Nezara viridula</name>
    <name type="common">Southern green stink bug</name>
    <name type="synonym">Cimex viridulus</name>
    <dbReference type="NCBI Taxonomy" id="85310"/>
    <lineage>
        <taxon>Eukaryota</taxon>
        <taxon>Metazoa</taxon>
        <taxon>Ecdysozoa</taxon>
        <taxon>Arthropoda</taxon>
        <taxon>Hexapoda</taxon>
        <taxon>Insecta</taxon>
        <taxon>Pterygota</taxon>
        <taxon>Neoptera</taxon>
        <taxon>Paraneoptera</taxon>
        <taxon>Hemiptera</taxon>
        <taxon>Heteroptera</taxon>
        <taxon>Panheteroptera</taxon>
        <taxon>Pentatomomorpha</taxon>
        <taxon>Pentatomoidea</taxon>
        <taxon>Pentatomidae</taxon>
        <taxon>Pentatominae</taxon>
        <taxon>Nezara</taxon>
    </lineage>
</organism>
<keyword evidence="4" id="KW-1185">Reference proteome</keyword>
<dbReference type="Proteomes" id="UP001152798">
    <property type="component" value="Chromosome 1"/>
</dbReference>
<dbReference type="InterPro" id="IPR002939">
    <property type="entry name" value="DnaJ_C"/>
</dbReference>
<dbReference type="SUPFAM" id="SSF46565">
    <property type="entry name" value="Chaperone J-domain"/>
    <property type="match status" value="1"/>
</dbReference>
<keyword evidence="1" id="KW-0143">Chaperone</keyword>
<dbReference type="PANTHER" id="PTHR24078:SF519">
    <property type="entry name" value="DNAJ HOMOLOG SUBFAMILY B MEMBER 13"/>
    <property type="match status" value="1"/>
</dbReference>
<dbReference type="InterPro" id="IPR001623">
    <property type="entry name" value="DnaJ_domain"/>
</dbReference>
<dbReference type="InterPro" id="IPR036869">
    <property type="entry name" value="J_dom_sf"/>
</dbReference>
<dbReference type="PROSITE" id="PS50076">
    <property type="entry name" value="DNAJ_2"/>
    <property type="match status" value="1"/>
</dbReference>
<dbReference type="PANTHER" id="PTHR24078">
    <property type="entry name" value="DNAJ HOMOLOG SUBFAMILY C MEMBER"/>
    <property type="match status" value="1"/>
</dbReference>
<sequence length="288" mass="33340">MKQRSCHYLLLQTYPLLHQLIYYLMAKRGLDYYGILGLTKSASDSEIKEAYRYLSLQYNPVRNKDPNLQDLFCLVGEAYEVLTNPLLKSIYDHYGEAGLKKGTLTPVGWHSPWVYHGEPIKTFKKFFGTANPYADLMYCMRDQIAVFKAHKIEDVKVKEQPYERELDLTLEEVYRGTMKKLKIERQVFDDDNVTTHLQEKVICVNIKPGLPRDSRIVFQNVGDEGPGISPGDLVIITKDLPHDKFKRDGVNLHMEVSLDLYQSFEKLIVELNTLDDRVIRFAITEVIS</sequence>
<dbReference type="SMART" id="SM00271">
    <property type="entry name" value="DnaJ"/>
    <property type="match status" value="1"/>
</dbReference>
<feature type="domain" description="J" evidence="2">
    <location>
        <begin position="31"/>
        <end position="95"/>
    </location>
</feature>
<name>A0A9P0E9F3_NEZVI</name>
<dbReference type="Gene3D" id="1.10.287.110">
    <property type="entry name" value="DnaJ domain"/>
    <property type="match status" value="1"/>
</dbReference>
<protein>
    <recommendedName>
        <fullName evidence="2">J domain-containing protein</fullName>
    </recommendedName>
</protein>
<evidence type="ECO:0000313" key="4">
    <source>
        <dbReference type="Proteomes" id="UP001152798"/>
    </source>
</evidence>
<dbReference type="PRINTS" id="PR00625">
    <property type="entry name" value="JDOMAIN"/>
</dbReference>
<dbReference type="InterPro" id="IPR051339">
    <property type="entry name" value="DnaJ_subfamily_B"/>
</dbReference>
<dbReference type="InterPro" id="IPR018253">
    <property type="entry name" value="DnaJ_domain_CS"/>
</dbReference>
<dbReference type="GO" id="GO:0006457">
    <property type="term" value="P:protein folding"/>
    <property type="evidence" value="ECO:0007669"/>
    <property type="project" value="InterPro"/>
</dbReference>
<dbReference type="Gene3D" id="2.60.260.20">
    <property type="entry name" value="Urease metallochaperone UreE, N-terminal domain"/>
    <property type="match status" value="2"/>
</dbReference>
<dbReference type="FunFam" id="2.60.260.20:FF:000002">
    <property type="entry name" value="Dnaj homolog subfamily b member"/>
    <property type="match status" value="1"/>
</dbReference>
<dbReference type="GO" id="GO:0051087">
    <property type="term" value="F:protein-folding chaperone binding"/>
    <property type="evidence" value="ECO:0007669"/>
    <property type="project" value="TreeGrafter"/>
</dbReference>